<proteinExistence type="predicted"/>
<accession>A0A8I0H0X3</accession>
<dbReference type="Gene3D" id="3.40.630.10">
    <property type="entry name" value="Zn peptidases"/>
    <property type="match status" value="1"/>
</dbReference>
<keyword evidence="2" id="KW-0378">Hydrolase</keyword>
<dbReference type="SUPFAM" id="SSF53187">
    <property type="entry name" value="Zn-dependent exopeptidases"/>
    <property type="match status" value="1"/>
</dbReference>
<comment type="cofactor">
    <cofactor evidence="1">
        <name>Zn(2+)</name>
        <dbReference type="ChEBI" id="CHEBI:29105"/>
    </cofactor>
</comment>
<reference evidence="2" key="1">
    <citation type="submission" date="2020-01" db="EMBL/GenBank/DDBJ databases">
        <authorList>
            <person name="Richard D."/>
        </authorList>
    </citation>
    <scope>NUCLEOTIDE SEQUENCE</scope>
    <source>
        <strain evidence="2">JP541</strain>
    </source>
</reference>
<dbReference type="EMBL" id="JAABFR010001142">
    <property type="protein sequence ID" value="MBD4337221.1"/>
    <property type="molecule type" value="Genomic_DNA"/>
</dbReference>
<dbReference type="AlphaFoldDB" id="A0A8I0H0X3"/>
<dbReference type="EC" id="3.4.11.4" evidence="2"/>
<feature type="non-terminal residue" evidence="2">
    <location>
        <position position="85"/>
    </location>
</feature>
<evidence type="ECO:0000313" key="3">
    <source>
        <dbReference type="Proteomes" id="UP000653002"/>
    </source>
</evidence>
<dbReference type="Proteomes" id="UP000653002">
    <property type="component" value="Unassembled WGS sequence"/>
</dbReference>
<dbReference type="PANTHER" id="PTHR42994:SF1">
    <property type="entry name" value="PEPTIDASE T"/>
    <property type="match status" value="1"/>
</dbReference>
<evidence type="ECO:0000256" key="1">
    <source>
        <dbReference type="ARBA" id="ARBA00001947"/>
    </source>
</evidence>
<dbReference type="GO" id="GO:0045148">
    <property type="term" value="F:tripeptide aminopeptidase activity"/>
    <property type="evidence" value="ECO:0007669"/>
    <property type="project" value="UniProtKB-EC"/>
</dbReference>
<dbReference type="PANTHER" id="PTHR42994">
    <property type="entry name" value="PEPTIDASE T"/>
    <property type="match status" value="1"/>
</dbReference>
<keyword evidence="2" id="KW-0645">Protease</keyword>
<evidence type="ECO:0000313" key="2">
    <source>
        <dbReference type="EMBL" id="MBD4337221.1"/>
    </source>
</evidence>
<gene>
    <name evidence="2" type="ORF">GUH15_14385</name>
</gene>
<dbReference type="GO" id="GO:0005829">
    <property type="term" value="C:cytosol"/>
    <property type="evidence" value="ECO:0007669"/>
    <property type="project" value="TreeGrafter"/>
</dbReference>
<protein>
    <submittedName>
        <fullName evidence="2">Peptidase T</fullName>
        <ecNumber evidence="2">3.4.11.4</ecNumber>
    </submittedName>
</protein>
<feature type="non-terminal residue" evidence="2">
    <location>
        <position position="1"/>
    </location>
</feature>
<keyword evidence="2" id="KW-0031">Aminopeptidase</keyword>
<name>A0A8I0H0X3_XANCI</name>
<organism evidence="2 3">
    <name type="scientific">Xanthomonas citri pv. citri</name>
    <dbReference type="NCBI Taxonomy" id="611301"/>
    <lineage>
        <taxon>Bacteria</taxon>
        <taxon>Pseudomonadati</taxon>
        <taxon>Pseudomonadota</taxon>
        <taxon>Gammaproteobacteria</taxon>
        <taxon>Lysobacterales</taxon>
        <taxon>Lysobacteraceae</taxon>
        <taxon>Xanthomonas</taxon>
    </lineage>
</organism>
<comment type="caution">
    <text evidence="2">The sequence shown here is derived from an EMBL/GenBank/DDBJ whole genome shotgun (WGS) entry which is preliminary data.</text>
</comment>
<sequence>PRIVEKYDGKDILLNAEKNIVLSPNDYPDLKEYTGQDIIVTDGTTLLGSDDKAGIAEIMSLAEFIQKENPPHRTICIAFTPDEEI</sequence>